<accession>A0A2X0SEV8</accession>
<dbReference type="PANTHER" id="PTHR33799">
    <property type="entry name" value="PTS PERMEASE-RELATED-RELATED"/>
    <property type="match status" value="1"/>
</dbReference>
<dbReference type="GO" id="GO:0009401">
    <property type="term" value="P:phosphoenolpyruvate-dependent sugar phosphotransferase system"/>
    <property type="evidence" value="ECO:0007669"/>
    <property type="project" value="InterPro"/>
</dbReference>
<dbReference type="SUPFAM" id="SSF53062">
    <property type="entry name" value="PTS system fructose IIA component-like"/>
    <property type="match status" value="1"/>
</dbReference>
<name>A0A2X0SEV8_9PROT</name>
<evidence type="ECO:0000313" key="3">
    <source>
        <dbReference type="EMBL" id="SPS05901.1"/>
    </source>
</evidence>
<feature type="domain" description="PTS EIIA type-4" evidence="2">
    <location>
        <begin position="1"/>
        <end position="123"/>
    </location>
</feature>
<sequence length="141" mass="15140">MIGILLITHNTLGDSLVDCVRHVMGSVPENLKVLSVLAEDDLQCKEEEGRDLMEQLDTGQGVLVLSDLCGATPYNIGQRLIQPGHAEGITGVNLPMLLRAISYSHMPLAEVARKALDGGRDCIVSMNNDEGKNAESGCCDH</sequence>
<dbReference type="PANTHER" id="PTHR33799:SF1">
    <property type="entry name" value="PTS SYSTEM MANNOSE-SPECIFIC EIIAB COMPONENT-RELATED"/>
    <property type="match status" value="1"/>
</dbReference>
<protein>
    <submittedName>
        <fullName evidence="3">PTS system fructose subfamily IIA component</fullName>
    </submittedName>
</protein>
<dbReference type="Gene3D" id="3.40.50.510">
    <property type="entry name" value="Phosphotransferase system, mannose-type IIA component"/>
    <property type="match status" value="1"/>
</dbReference>
<keyword evidence="1" id="KW-0808">Transferase</keyword>
<dbReference type="AlphaFoldDB" id="A0A2X0SEV8"/>
<dbReference type="GO" id="GO:0016020">
    <property type="term" value="C:membrane"/>
    <property type="evidence" value="ECO:0007669"/>
    <property type="project" value="InterPro"/>
</dbReference>
<organism evidence="3">
    <name type="scientific">Candidatus Nitrotoga fabula</name>
    <dbReference type="NCBI Taxonomy" id="2182327"/>
    <lineage>
        <taxon>Bacteria</taxon>
        <taxon>Pseudomonadati</taxon>
        <taxon>Pseudomonadota</taxon>
        <taxon>Betaproteobacteria</taxon>
        <taxon>Nitrosomonadales</taxon>
        <taxon>Gallionellaceae</taxon>
        <taxon>Candidatus Nitrotoga</taxon>
    </lineage>
</organism>
<dbReference type="GO" id="GO:0016740">
    <property type="term" value="F:transferase activity"/>
    <property type="evidence" value="ECO:0007669"/>
    <property type="project" value="UniProtKB-KW"/>
</dbReference>
<dbReference type="Pfam" id="PF03610">
    <property type="entry name" value="EIIA-man"/>
    <property type="match status" value="1"/>
</dbReference>
<proteinExistence type="predicted"/>
<evidence type="ECO:0000256" key="1">
    <source>
        <dbReference type="ARBA" id="ARBA00022679"/>
    </source>
</evidence>
<dbReference type="EMBL" id="LS423452">
    <property type="protein sequence ID" value="SPS05901.1"/>
    <property type="molecule type" value="Genomic_DNA"/>
</dbReference>
<evidence type="ECO:0000259" key="2">
    <source>
        <dbReference type="PROSITE" id="PS51096"/>
    </source>
</evidence>
<dbReference type="PROSITE" id="PS51096">
    <property type="entry name" value="PTS_EIIA_TYPE_4"/>
    <property type="match status" value="1"/>
</dbReference>
<gene>
    <name evidence="3" type="ORF">NITFAB_1491</name>
</gene>
<dbReference type="InterPro" id="IPR036662">
    <property type="entry name" value="PTS_EIIA_man-typ_sf"/>
</dbReference>
<reference evidence="3" key="1">
    <citation type="submission" date="2018-05" db="EMBL/GenBank/DDBJ databases">
        <authorList>
            <person name="Lanie J.A."/>
            <person name="Ng W.-L."/>
            <person name="Kazmierczak K.M."/>
            <person name="Andrzejewski T.M."/>
            <person name="Davidsen T.M."/>
            <person name="Wayne K.J."/>
            <person name="Tettelin H."/>
            <person name="Glass J.I."/>
            <person name="Rusch D."/>
            <person name="Podicherti R."/>
            <person name="Tsui H.-C.T."/>
            <person name="Winkler M.E."/>
        </authorList>
    </citation>
    <scope>NUCLEOTIDE SEQUENCE</scope>
    <source>
        <strain evidence="3">KNB</strain>
    </source>
</reference>
<dbReference type="InterPro" id="IPR051471">
    <property type="entry name" value="Bacterial_PTS_sugar_comp"/>
</dbReference>
<dbReference type="InterPro" id="IPR004701">
    <property type="entry name" value="PTS_EIIA_man-typ"/>
</dbReference>